<gene>
    <name evidence="1" type="ORF">MSG28_002165</name>
</gene>
<name>A0ACC0JUV1_CHOFU</name>
<organism evidence="1 2">
    <name type="scientific">Choristoneura fumiferana</name>
    <name type="common">Spruce budworm moth</name>
    <name type="synonym">Archips fumiferana</name>
    <dbReference type="NCBI Taxonomy" id="7141"/>
    <lineage>
        <taxon>Eukaryota</taxon>
        <taxon>Metazoa</taxon>
        <taxon>Ecdysozoa</taxon>
        <taxon>Arthropoda</taxon>
        <taxon>Hexapoda</taxon>
        <taxon>Insecta</taxon>
        <taxon>Pterygota</taxon>
        <taxon>Neoptera</taxon>
        <taxon>Endopterygota</taxon>
        <taxon>Lepidoptera</taxon>
        <taxon>Glossata</taxon>
        <taxon>Ditrysia</taxon>
        <taxon>Tortricoidea</taxon>
        <taxon>Tortricidae</taxon>
        <taxon>Tortricinae</taxon>
        <taxon>Choristoneura</taxon>
    </lineage>
</organism>
<dbReference type="EMBL" id="CM046103">
    <property type="protein sequence ID" value="KAI8427735.1"/>
    <property type="molecule type" value="Genomic_DNA"/>
</dbReference>
<reference evidence="1 2" key="1">
    <citation type="journal article" date="2022" name="Genome Biol. Evol.">
        <title>The Spruce Budworm Genome: Reconstructing the Evolutionary History of Antifreeze Proteins.</title>
        <authorList>
            <person name="Beliveau C."/>
            <person name="Gagne P."/>
            <person name="Picq S."/>
            <person name="Vernygora O."/>
            <person name="Keeling C.I."/>
            <person name="Pinkney K."/>
            <person name="Doucet D."/>
            <person name="Wen F."/>
            <person name="Johnston J.S."/>
            <person name="Maaroufi H."/>
            <person name="Boyle B."/>
            <person name="Laroche J."/>
            <person name="Dewar K."/>
            <person name="Juretic N."/>
            <person name="Blackburn G."/>
            <person name="Nisole A."/>
            <person name="Brunet B."/>
            <person name="Brandao M."/>
            <person name="Lumley L."/>
            <person name="Duan J."/>
            <person name="Quan G."/>
            <person name="Lucarotti C.J."/>
            <person name="Roe A.D."/>
            <person name="Sperling F.A.H."/>
            <person name="Levesque R.C."/>
            <person name="Cusson M."/>
        </authorList>
    </citation>
    <scope>NUCLEOTIDE SEQUENCE [LARGE SCALE GENOMIC DNA]</scope>
    <source>
        <strain evidence="1">Glfc:IPQL:Cfum</strain>
    </source>
</reference>
<proteinExistence type="predicted"/>
<accession>A0ACC0JUV1</accession>
<evidence type="ECO:0000313" key="1">
    <source>
        <dbReference type="EMBL" id="KAI8427735.1"/>
    </source>
</evidence>
<comment type="caution">
    <text evidence="1">The sequence shown here is derived from an EMBL/GenBank/DDBJ whole genome shotgun (WGS) entry which is preliminary data.</text>
</comment>
<keyword evidence="2" id="KW-1185">Reference proteome</keyword>
<protein>
    <submittedName>
        <fullName evidence="1">Uncharacterized protein</fullName>
    </submittedName>
</protein>
<evidence type="ECO:0000313" key="2">
    <source>
        <dbReference type="Proteomes" id="UP001064048"/>
    </source>
</evidence>
<sequence>MLCPNNDAFRFDDNILITLDKETAAVVDNGIYTIYLNKEVETYEQLKLMNEDQRLLVIMAVRPREGDAIRHSLASTAPPNITAEKNKEDNVKNKSEDIRSKTAALWTHFFTLTILGVMMWGLLWCAWGPGWRWDGPWVRLGAVAVVGWSSGQALQALTTMPPLLAALLTGILARNIGFLDMRDFIEIDGFLRKVYPVVILGKASLGWNVDYMRRNWLGIAALGVLPWAVEVTAVAACAHFVLDFPWLWGFLLGSIHASVSCAVVMPGVIRLGASCGSGRNWVQLVCTAGGTDTALSVGVYGLFFSFMFHAETDVYKYVKIDHDLWNVMLVGLGILFLCLVLRLAVAALVCWDMTLREKLFVCCTWIPKSIVEAVLGPLALTTVISRGSYKGSETDYVYAETLMKILIQAIIITTPIGYLLTNYLGPKLLKKPKKDCENNVEQS</sequence>
<dbReference type="Proteomes" id="UP001064048">
    <property type="component" value="Chromosome 3"/>
</dbReference>